<sequence length="179" mass="20821">MADQTLLQRLFQVKGGRDFRWIDPAEIVVGQWVRMKCMYGCSDYGRNASCPPNTPSVAECRDFFLEYRLGVIFRFSKRFDDPEERHAWSRGVNMKLVELEREVFLAGYQKAFLLFMDNCQLCRECARTRTACHNRNLARPTPEGMGVDVFATVAKFGYPIEVLAGYEEEMNRYAFLLIE</sequence>
<organism evidence="1 2">
    <name type="scientific">Geobacter argillaceus</name>
    <dbReference type="NCBI Taxonomy" id="345631"/>
    <lineage>
        <taxon>Bacteria</taxon>
        <taxon>Pseudomonadati</taxon>
        <taxon>Thermodesulfobacteriota</taxon>
        <taxon>Desulfuromonadia</taxon>
        <taxon>Geobacterales</taxon>
        <taxon>Geobacteraceae</taxon>
        <taxon>Geobacter</taxon>
    </lineage>
</organism>
<evidence type="ECO:0000313" key="2">
    <source>
        <dbReference type="Proteomes" id="UP000319449"/>
    </source>
</evidence>
<dbReference type="Proteomes" id="UP000319449">
    <property type="component" value="Unassembled WGS sequence"/>
</dbReference>
<evidence type="ECO:0000313" key="1">
    <source>
        <dbReference type="EMBL" id="TWJ19565.1"/>
    </source>
</evidence>
<dbReference type="EMBL" id="VLLN01000008">
    <property type="protein sequence ID" value="TWJ19565.1"/>
    <property type="molecule type" value="Genomic_DNA"/>
</dbReference>
<dbReference type="InterPro" id="IPR019271">
    <property type="entry name" value="DUF2284_metal-binding"/>
</dbReference>
<comment type="caution">
    <text evidence="1">The sequence shown here is derived from an EMBL/GenBank/DDBJ whole genome shotgun (WGS) entry which is preliminary data.</text>
</comment>
<proteinExistence type="predicted"/>
<dbReference type="OrthoDB" id="5420534at2"/>
<dbReference type="AlphaFoldDB" id="A0A562VNU5"/>
<name>A0A562VNU5_9BACT</name>
<dbReference type="Pfam" id="PF10050">
    <property type="entry name" value="DUF2284"/>
    <property type="match status" value="1"/>
</dbReference>
<dbReference type="PIRSF" id="PIRSF018748">
    <property type="entry name" value="UCP018748"/>
    <property type="match status" value="1"/>
</dbReference>
<reference evidence="1 2" key="1">
    <citation type="submission" date="2019-07" db="EMBL/GenBank/DDBJ databases">
        <title>Genomic Encyclopedia of Archaeal and Bacterial Type Strains, Phase II (KMG-II): from individual species to whole genera.</title>
        <authorList>
            <person name="Goeker M."/>
        </authorList>
    </citation>
    <scope>NUCLEOTIDE SEQUENCE [LARGE SCALE GENOMIC DNA]</scope>
    <source>
        <strain evidence="1 2">ATCC BAA-1139</strain>
    </source>
</reference>
<accession>A0A562VNU5</accession>
<keyword evidence="2" id="KW-1185">Reference proteome</keyword>
<protein>
    <submittedName>
        <fullName evidence="1">Putative metal-binding protein</fullName>
    </submittedName>
</protein>
<gene>
    <name evidence="1" type="ORF">JN12_01682</name>
</gene>
<dbReference type="RefSeq" id="WP_145021126.1">
    <property type="nucleotide sequence ID" value="NZ_VLLN01000008.1"/>
</dbReference>